<dbReference type="SUPFAM" id="SSF81321">
    <property type="entry name" value="Family A G protein-coupled receptor-like"/>
    <property type="match status" value="1"/>
</dbReference>
<keyword evidence="2" id="KW-0812">Transmembrane</keyword>
<name>A0A226EHA3_FOLCA</name>
<feature type="region of interest" description="Disordered" evidence="1">
    <location>
        <begin position="264"/>
        <end position="296"/>
    </location>
</feature>
<keyword evidence="2" id="KW-0472">Membrane</keyword>
<evidence type="ECO:0000313" key="4">
    <source>
        <dbReference type="Proteomes" id="UP000198287"/>
    </source>
</evidence>
<evidence type="ECO:0000313" key="3">
    <source>
        <dbReference type="EMBL" id="OXA56962.1"/>
    </source>
</evidence>
<feature type="transmembrane region" description="Helical" evidence="2">
    <location>
        <begin position="24"/>
        <end position="44"/>
    </location>
</feature>
<feature type="transmembrane region" description="Helical" evidence="2">
    <location>
        <begin position="134"/>
        <end position="156"/>
    </location>
</feature>
<feature type="compositionally biased region" description="Low complexity" evidence="1">
    <location>
        <begin position="287"/>
        <end position="296"/>
    </location>
</feature>
<feature type="region of interest" description="Disordered" evidence="1">
    <location>
        <begin position="430"/>
        <end position="461"/>
    </location>
</feature>
<feature type="compositionally biased region" description="Basic residues" evidence="1">
    <location>
        <begin position="357"/>
        <end position="366"/>
    </location>
</feature>
<gene>
    <name evidence="3" type="ORF">Fcan01_08284</name>
</gene>
<evidence type="ECO:0000256" key="1">
    <source>
        <dbReference type="SAM" id="MobiDB-lite"/>
    </source>
</evidence>
<protein>
    <submittedName>
        <fullName evidence="3">Uncharacterized protein</fullName>
    </submittedName>
</protein>
<reference evidence="3 4" key="1">
    <citation type="submission" date="2015-12" db="EMBL/GenBank/DDBJ databases">
        <title>The genome of Folsomia candida.</title>
        <authorList>
            <person name="Faddeeva A."/>
            <person name="Derks M.F."/>
            <person name="Anvar Y."/>
            <person name="Smit S."/>
            <person name="Van Straalen N."/>
            <person name="Roelofs D."/>
        </authorList>
    </citation>
    <scope>NUCLEOTIDE SEQUENCE [LARGE SCALE GENOMIC DNA]</scope>
    <source>
        <strain evidence="3 4">VU population</strain>
        <tissue evidence="3">Whole body</tissue>
    </source>
</reference>
<dbReference type="CDD" id="cd00637">
    <property type="entry name" value="7tm_classA_rhodopsin-like"/>
    <property type="match status" value="1"/>
</dbReference>
<feature type="transmembrane region" description="Helical" evidence="2">
    <location>
        <begin position="189"/>
        <end position="208"/>
    </location>
</feature>
<feature type="transmembrane region" description="Helical" evidence="2">
    <location>
        <begin position="64"/>
        <end position="83"/>
    </location>
</feature>
<feature type="compositionally biased region" description="Polar residues" evidence="1">
    <location>
        <begin position="485"/>
        <end position="508"/>
    </location>
</feature>
<feature type="transmembrane region" description="Helical" evidence="2">
    <location>
        <begin position="301"/>
        <end position="324"/>
    </location>
</feature>
<feature type="compositionally biased region" description="Low complexity" evidence="1">
    <location>
        <begin position="430"/>
        <end position="447"/>
    </location>
</feature>
<dbReference type="AlphaFoldDB" id="A0A226EHA3"/>
<organism evidence="3 4">
    <name type="scientific">Folsomia candida</name>
    <name type="common">Springtail</name>
    <dbReference type="NCBI Taxonomy" id="158441"/>
    <lineage>
        <taxon>Eukaryota</taxon>
        <taxon>Metazoa</taxon>
        <taxon>Ecdysozoa</taxon>
        <taxon>Arthropoda</taxon>
        <taxon>Hexapoda</taxon>
        <taxon>Collembola</taxon>
        <taxon>Entomobryomorpha</taxon>
        <taxon>Isotomoidea</taxon>
        <taxon>Isotomidae</taxon>
        <taxon>Proisotominae</taxon>
        <taxon>Folsomia</taxon>
    </lineage>
</organism>
<feature type="transmembrane region" description="Helical" evidence="2">
    <location>
        <begin position="104"/>
        <end position="122"/>
    </location>
</feature>
<dbReference type="Gene3D" id="1.20.1070.10">
    <property type="entry name" value="Rhodopsin 7-helix transmembrane proteins"/>
    <property type="match status" value="1"/>
</dbReference>
<proteinExistence type="predicted"/>
<sequence>MEDSLETLPGEISIDGENDPFAEVPLWSMWVSTMALSIAFVIGLPLWSSSSLAGLTGLATLQQVVGNLSNVCSTFLTVSIAILRYRRLCWKKKDKFSASNAIKWSVLIGCVALAAFTFSQTYSSFHSNDEKTMLIFTLVKILLIILSMAIVLFCYIRISQRVWANVASQEKVMDHIKQKNIWRKSRRNLAARAAIHSCVQIILVIATLSPHLYEQMLEALCSQSLLEIAAAQSSKSVVGSTSISGGDVQGYHDDFNVMMGDSGGSGSGDEDWLRSPQSPEAAIQEDSSTSSTTLSSSDNHLARLIGITINYALLILGTPMAYIASCHRFREQFTSILFSHVMHSPQNSACNNPNNSPKHHHHHHQSKNQLSSCSGFRACRSHAQSQSPGHTIYSCGRPYSSTTTTRTKTAPVGSFSGLTARNSISVSANNTSTTVTISRSNGSTKSRGSIKRSSSTKRKGSRGLLGSEFIIVDSDSTAMLHDQELSNSTNPKGTPTPSPTMTDNANGSNEERKGSIFCTNLQTAFVATSIENMGRKNSLQTILQNYGYDFSDLGELV</sequence>
<feature type="region of interest" description="Disordered" evidence="1">
    <location>
        <begin position="348"/>
        <end position="369"/>
    </location>
</feature>
<keyword evidence="4" id="KW-1185">Reference proteome</keyword>
<comment type="caution">
    <text evidence="3">The sequence shown here is derived from an EMBL/GenBank/DDBJ whole genome shotgun (WGS) entry which is preliminary data.</text>
</comment>
<feature type="region of interest" description="Disordered" evidence="1">
    <location>
        <begin position="483"/>
        <end position="510"/>
    </location>
</feature>
<keyword evidence="2" id="KW-1133">Transmembrane helix</keyword>
<dbReference type="Proteomes" id="UP000198287">
    <property type="component" value="Unassembled WGS sequence"/>
</dbReference>
<feature type="compositionally biased region" description="Basic residues" evidence="1">
    <location>
        <begin position="448"/>
        <end position="461"/>
    </location>
</feature>
<evidence type="ECO:0000256" key="2">
    <source>
        <dbReference type="SAM" id="Phobius"/>
    </source>
</evidence>
<dbReference type="OrthoDB" id="10567868at2759"/>
<accession>A0A226EHA3</accession>
<dbReference type="EMBL" id="LNIX01000003">
    <property type="protein sequence ID" value="OXA56962.1"/>
    <property type="molecule type" value="Genomic_DNA"/>
</dbReference>